<evidence type="ECO:0000259" key="3">
    <source>
        <dbReference type="PROSITE" id="PS50110"/>
    </source>
</evidence>
<dbReference type="InterPro" id="IPR001932">
    <property type="entry name" value="PPM-type_phosphatase-like_dom"/>
</dbReference>
<dbReference type="Proteomes" id="UP000244081">
    <property type="component" value="Unassembled WGS sequence"/>
</dbReference>
<dbReference type="SMART" id="SM00331">
    <property type="entry name" value="PP2C_SIG"/>
    <property type="match status" value="1"/>
</dbReference>
<protein>
    <submittedName>
        <fullName evidence="4">Sigma-B regulation protein RsbU (Phosphoserine phosphatase)</fullName>
    </submittedName>
</protein>
<dbReference type="InterPro" id="IPR036457">
    <property type="entry name" value="PPM-type-like_dom_sf"/>
</dbReference>
<dbReference type="Pfam" id="PF07228">
    <property type="entry name" value="SpoIIE"/>
    <property type="match status" value="1"/>
</dbReference>
<evidence type="ECO:0000256" key="2">
    <source>
        <dbReference type="PROSITE-ProRule" id="PRU00169"/>
    </source>
</evidence>
<feature type="modified residue" description="4-aspartylphosphate" evidence="2">
    <location>
        <position position="78"/>
    </location>
</feature>
<dbReference type="InterPro" id="IPR001789">
    <property type="entry name" value="Sig_transdc_resp-reg_receiver"/>
</dbReference>
<proteinExistence type="predicted"/>
<sequence length="411" mass="44956">MRRDREGFDEAQSHRFSDNLGFELKNSRILIVDDTLTVRAVIAGYLRNYGYVNLREACDGAEGLDIAHEWAPDLIITDLMMPRIDGFELCHRLHSSPETANVPILVQTALNKSEERSAVFSAGAADLISKPIDPQELLGRVRTHLEKRRLIARLSDFQRRMENELALARTMQESILPEDDELAAISARYGVTLASHYEASIGLGGDLWGLSPIDDDRLAVFSADFSGHGVGAALNTFRLHSFIVGGAVKAGSPAEWLSQLNVFFYDLLPAGQFATVFCAFIDFARNTFDYASAGAPPPLLNSPDTAGSFQSLDSAGYPIGLLSGARYENATCAFPPGSTLFLYSDALIETPEPPNAVFTTHSLCEFLQSMSAGATPQEQKEKVLNHLRKTGMEKPEDDLTIVILKSRSAAP</sequence>
<accession>A0A2T5UUA0</accession>
<reference evidence="4 5" key="1">
    <citation type="submission" date="2018-04" db="EMBL/GenBank/DDBJ databases">
        <title>Genomic Encyclopedia of Archaeal and Bacterial Type Strains, Phase II (KMG-II): from individual species to whole genera.</title>
        <authorList>
            <person name="Goeker M."/>
        </authorList>
    </citation>
    <scope>NUCLEOTIDE SEQUENCE [LARGE SCALE GENOMIC DNA]</scope>
    <source>
        <strain evidence="4 5">DSM 23382</strain>
    </source>
</reference>
<evidence type="ECO:0000313" key="5">
    <source>
        <dbReference type="Proteomes" id="UP000244081"/>
    </source>
</evidence>
<dbReference type="SMART" id="SM00448">
    <property type="entry name" value="REC"/>
    <property type="match status" value="1"/>
</dbReference>
<dbReference type="RefSeq" id="WP_107991931.1">
    <property type="nucleotide sequence ID" value="NZ_QAYG01000013.1"/>
</dbReference>
<keyword evidence="1" id="KW-0378">Hydrolase</keyword>
<keyword evidence="5" id="KW-1185">Reference proteome</keyword>
<keyword evidence="2" id="KW-0597">Phosphoprotein</keyword>
<evidence type="ECO:0000256" key="1">
    <source>
        <dbReference type="ARBA" id="ARBA00022801"/>
    </source>
</evidence>
<name>A0A2T5UUA0_9HYPH</name>
<dbReference type="InterPro" id="IPR000836">
    <property type="entry name" value="PRTase_dom"/>
</dbReference>
<dbReference type="Pfam" id="PF00072">
    <property type="entry name" value="Response_reg"/>
    <property type="match status" value="1"/>
</dbReference>
<dbReference type="PANTHER" id="PTHR43156">
    <property type="entry name" value="STAGE II SPORULATION PROTEIN E-RELATED"/>
    <property type="match status" value="1"/>
</dbReference>
<dbReference type="InterPro" id="IPR011006">
    <property type="entry name" value="CheY-like_superfamily"/>
</dbReference>
<dbReference type="Gene3D" id="3.40.50.2300">
    <property type="match status" value="1"/>
</dbReference>
<dbReference type="InterPro" id="IPR052016">
    <property type="entry name" value="Bact_Sigma-Reg"/>
</dbReference>
<dbReference type="CDD" id="cd06223">
    <property type="entry name" value="PRTases_typeI"/>
    <property type="match status" value="1"/>
</dbReference>
<dbReference type="EMBL" id="QAYG01000013">
    <property type="protein sequence ID" value="PTW55062.1"/>
    <property type="molecule type" value="Genomic_DNA"/>
</dbReference>
<dbReference type="SUPFAM" id="SSF52172">
    <property type="entry name" value="CheY-like"/>
    <property type="match status" value="1"/>
</dbReference>
<organism evidence="4 5">
    <name type="scientific">Breoghania corrubedonensis</name>
    <dbReference type="NCBI Taxonomy" id="665038"/>
    <lineage>
        <taxon>Bacteria</taxon>
        <taxon>Pseudomonadati</taxon>
        <taxon>Pseudomonadota</taxon>
        <taxon>Alphaproteobacteria</taxon>
        <taxon>Hyphomicrobiales</taxon>
        <taxon>Stappiaceae</taxon>
        <taxon>Breoghania</taxon>
    </lineage>
</organism>
<evidence type="ECO:0000313" key="4">
    <source>
        <dbReference type="EMBL" id="PTW55062.1"/>
    </source>
</evidence>
<gene>
    <name evidence="4" type="ORF">C8N35_113103</name>
</gene>
<dbReference type="GO" id="GO:0016791">
    <property type="term" value="F:phosphatase activity"/>
    <property type="evidence" value="ECO:0007669"/>
    <property type="project" value="TreeGrafter"/>
</dbReference>
<dbReference type="GO" id="GO:0000160">
    <property type="term" value="P:phosphorelay signal transduction system"/>
    <property type="evidence" value="ECO:0007669"/>
    <property type="project" value="InterPro"/>
</dbReference>
<feature type="domain" description="Response regulatory" evidence="3">
    <location>
        <begin position="28"/>
        <end position="145"/>
    </location>
</feature>
<dbReference type="PANTHER" id="PTHR43156:SF2">
    <property type="entry name" value="STAGE II SPORULATION PROTEIN E"/>
    <property type="match status" value="1"/>
</dbReference>
<dbReference type="AlphaFoldDB" id="A0A2T5UUA0"/>
<dbReference type="PROSITE" id="PS50110">
    <property type="entry name" value="RESPONSE_REGULATORY"/>
    <property type="match status" value="1"/>
</dbReference>
<comment type="caution">
    <text evidence="4">The sequence shown here is derived from an EMBL/GenBank/DDBJ whole genome shotgun (WGS) entry which is preliminary data.</text>
</comment>
<dbReference type="OrthoDB" id="315417at2"/>
<dbReference type="Gene3D" id="3.60.40.10">
    <property type="entry name" value="PPM-type phosphatase domain"/>
    <property type="match status" value="1"/>
</dbReference>